<reference evidence="1" key="1">
    <citation type="submission" date="2018-07" db="EMBL/GenBank/DDBJ databases">
        <title>Complete genome sequence of Sphingomonas bisphenolicum strain AO1, a bisphenol A degradative bacterium isolated from Japanese farm field.</title>
        <authorList>
            <person name="Murakami M."/>
            <person name="Koh M."/>
            <person name="Koba S."/>
            <person name="Matsumura Y."/>
        </authorList>
    </citation>
    <scope>NUCLEOTIDE SEQUENCE</scope>
    <source>
        <strain evidence="1">AO1</strain>
    </source>
</reference>
<sequence>MRRVGWTLMAGLLATGALTDCARQVDDPDNPPRLGHWRDETRAIGVTLDDRSVPLEDVPPGLHAQLAQATRTEELCGEPRLRNRDEATRLIAARLPDCSLEEWTLEGHSVSGLARCAPRTWGATAVTPTVRVEGAMGATYIRLDIQSIARIPEPSGNTHSAVFRLRRTIERTGDC</sequence>
<dbReference type="Proteomes" id="UP001059971">
    <property type="component" value="Chromosome 1"/>
</dbReference>
<evidence type="ECO:0000313" key="2">
    <source>
        <dbReference type="Proteomes" id="UP001059971"/>
    </source>
</evidence>
<keyword evidence="2" id="KW-1185">Reference proteome</keyword>
<dbReference type="RefSeq" id="WP_224546393.1">
    <property type="nucleotide sequence ID" value="NZ_AP018817.1"/>
</dbReference>
<name>A0ABM7FTZ6_9SPHN</name>
<proteinExistence type="predicted"/>
<organism evidence="1 2">
    <name type="scientific">Sphingomonas bisphenolicum</name>
    <dbReference type="NCBI Taxonomy" id="296544"/>
    <lineage>
        <taxon>Bacteria</taxon>
        <taxon>Pseudomonadati</taxon>
        <taxon>Pseudomonadota</taxon>
        <taxon>Alphaproteobacteria</taxon>
        <taxon>Sphingomonadales</taxon>
        <taxon>Sphingomonadaceae</taxon>
        <taxon>Sphingomonas</taxon>
    </lineage>
</organism>
<evidence type="ECO:0000313" key="1">
    <source>
        <dbReference type="EMBL" id="BBF68572.1"/>
    </source>
</evidence>
<dbReference type="EMBL" id="AP018817">
    <property type="protein sequence ID" value="BBF68572.1"/>
    <property type="molecule type" value="Genomic_DNA"/>
</dbReference>
<protein>
    <recommendedName>
        <fullName evidence="3">DUF3617 family protein</fullName>
    </recommendedName>
</protein>
<gene>
    <name evidence="1" type="ORF">SBA_ch1_07720</name>
</gene>
<accession>A0ABM7FTZ6</accession>
<evidence type="ECO:0008006" key="3">
    <source>
        <dbReference type="Google" id="ProtNLM"/>
    </source>
</evidence>